<organism evidence="2">
    <name type="scientific">viral metagenome</name>
    <dbReference type="NCBI Taxonomy" id="1070528"/>
    <lineage>
        <taxon>unclassified sequences</taxon>
        <taxon>metagenomes</taxon>
        <taxon>organismal metagenomes</taxon>
    </lineage>
</organism>
<feature type="transmembrane region" description="Helical" evidence="1">
    <location>
        <begin position="6"/>
        <end position="22"/>
    </location>
</feature>
<feature type="transmembrane region" description="Helical" evidence="1">
    <location>
        <begin position="42"/>
        <end position="59"/>
    </location>
</feature>
<sequence length="75" mass="8835">MEEFLIISFFVSISYFVFKLVLNKIQKEKNKQDNSNLIRDSIYIFIITFGVIYLYSMFFKKGSGKTPVFTNEPGF</sequence>
<evidence type="ECO:0000256" key="1">
    <source>
        <dbReference type="SAM" id="Phobius"/>
    </source>
</evidence>
<dbReference type="AlphaFoldDB" id="A0A6C0D3W3"/>
<reference evidence="2" key="1">
    <citation type="journal article" date="2020" name="Nature">
        <title>Giant virus diversity and host interactions through global metagenomics.</title>
        <authorList>
            <person name="Schulz F."/>
            <person name="Roux S."/>
            <person name="Paez-Espino D."/>
            <person name="Jungbluth S."/>
            <person name="Walsh D.A."/>
            <person name="Denef V.J."/>
            <person name="McMahon K.D."/>
            <person name="Konstantinidis K.T."/>
            <person name="Eloe-Fadrosh E.A."/>
            <person name="Kyrpides N.C."/>
            <person name="Woyke T."/>
        </authorList>
    </citation>
    <scope>NUCLEOTIDE SEQUENCE</scope>
    <source>
        <strain evidence="2">GVMAG-M-3300023174-107</strain>
    </source>
</reference>
<protein>
    <submittedName>
        <fullName evidence="2">Uncharacterized protein</fullName>
    </submittedName>
</protein>
<dbReference type="EMBL" id="MN739522">
    <property type="protein sequence ID" value="QHT10599.1"/>
    <property type="molecule type" value="Genomic_DNA"/>
</dbReference>
<keyword evidence="1" id="KW-0812">Transmembrane</keyword>
<proteinExistence type="predicted"/>
<keyword evidence="1" id="KW-1133">Transmembrane helix</keyword>
<accession>A0A6C0D3W3</accession>
<keyword evidence="1" id="KW-0472">Membrane</keyword>
<name>A0A6C0D3W3_9ZZZZ</name>
<evidence type="ECO:0000313" key="2">
    <source>
        <dbReference type="EMBL" id="QHT10599.1"/>
    </source>
</evidence>